<evidence type="ECO:0000256" key="1">
    <source>
        <dbReference type="SAM" id="MobiDB-lite"/>
    </source>
</evidence>
<dbReference type="AlphaFoldDB" id="A0A1S1NJ02"/>
<organism evidence="2 3">
    <name type="scientific">Mycobacterium talmoniae</name>
    <dbReference type="NCBI Taxonomy" id="1858794"/>
    <lineage>
        <taxon>Bacteria</taxon>
        <taxon>Bacillati</taxon>
        <taxon>Actinomycetota</taxon>
        <taxon>Actinomycetes</taxon>
        <taxon>Mycobacteriales</taxon>
        <taxon>Mycobacteriaceae</taxon>
        <taxon>Mycobacterium</taxon>
    </lineage>
</organism>
<dbReference type="PANTHER" id="PTHR39328:SF1">
    <property type="entry name" value="BLL2871 PROTEIN"/>
    <property type="match status" value="1"/>
</dbReference>
<dbReference type="InterPro" id="IPR010430">
    <property type="entry name" value="DUF1028"/>
</dbReference>
<dbReference type="EMBL" id="MLQM01000061">
    <property type="protein sequence ID" value="OHV03810.1"/>
    <property type="molecule type" value="Genomic_DNA"/>
</dbReference>
<gene>
    <name evidence="2" type="ORF">BKN37_13090</name>
</gene>
<proteinExistence type="predicted"/>
<dbReference type="Proteomes" id="UP000179734">
    <property type="component" value="Unassembled WGS sequence"/>
</dbReference>
<accession>A0A1S1NJ02</accession>
<reference evidence="2 3" key="1">
    <citation type="submission" date="2016-10" db="EMBL/GenBank/DDBJ databases">
        <title>Genome sequence of Mycobacterium talmonii.</title>
        <authorList>
            <person name="Greninger A.L."/>
            <person name="Elliott B."/>
            <person name="Vasireddy S."/>
            <person name="Vasireddy R."/>
        </authorList>
    </citation>
    <scope>NUCLEOTIDE SEQUENCE [LARGE SCALE GENOMIC DNA]</scope>
    <source>
        <strain evidence="3">NE-TNMC-100812</strain>
    </source>
</reference>
<dbReference type="InterPro" id="IPR029055">
    <property type="entry name" value="Ntn_hydrolases_N"/>
</dbReference>
<dbReference type="Gene3D" id="3.60.20.10">
    <property type="entry name" value="Glutamine Phosphoribosylpyrophosphate, subunit 1, domain 1"/>
    <property type="match status" value="1"/>
</dbReference>
<dbReference type="SUPFAM" id="SSF56235">
    <property type="entry name" value="N-terminal nucleophile aminohydrolases (Ntn hydrolases)"/>
    <property type="match status" value="1"/>
</dbReference>
<comment type="caution">
    <text evidence="2">The sequence shown here is derived from an EMBL/GenBank/DDBJ whole genome shotgun (WGS) entry which is preliminary data.</text>
</comment>
<name>A0A1S1NJ02_9MYCO</name>
<evidence type="ECO:0000313" key="3">
    <source>
        <dbReference type="Proteomes" id="UP000179734"/>
    </source>
</evidence>
<protein>
    <recommendedName>
        <fullName evidence="4">DUF1028 domain-containing protein</fullName>
    </recommendedName>
</protein>
<dbReference type="PANTHER" id="PTHR39328">
    <property type="entry name" value="BLL2871 PROTEIN"/>
    <property type="match status" value="1"/>
</dbReference>
<dbReference type="RefSeq" id="WP_071026454.1">
    <property type="nucleotide sequence ID" value="NZ_MLQM01000061.1"/>
</dbReference>
<keyword evidence="3" id="KW-1185">Reference proteome</keyword>
<evidence type="ECO:0000313" key="2">
    <source>
        <dbReference type="EMBL" id="OHV03810.1"/>
    </source>
</evidence>
<feature type="region of interest" description="Disordered" evidence="1">
    <location>
        <begin position="301"/>
        <end position="320"/>
    </location>
</feature>
<sequence>MTYSLLARDPKTGALGVATQSHYLAVGAMVTWGEAGVGVVATQAITDRSYGPRGLNLMRQGIPAEEALARLLQADPDRELRQIGYLDAAGGFGLHTGARCVAAAGMASDGHVAVLGNILDNDAVLDAALHGFQQADGDLAARLLAGLRGAEHAGGDLRGQQSAALLVVDRHRSDDPWTGVLRDLRVDDHPDPIDELARILSLHGAFDELSRVAFEPAGPVLGRRGSDAEFADAAARLADVATVLGPNPEATFWSAVLHARWGRFEQARRLLSEASRHNPRLRRLVGPLADAGILDRDDVTRLTSPECTGPDAVSAPLVEG</sequence>
<evidence type="ECO:0008006" key="4">
    <source>
        <dbReference type="Google" id="ProtNLM"/>
    </source>
</evidence>
<dbReference type="Pfam" id="PF06267">
    <property type="entry name" value="DUF1028"/>
    <property type="match status" value="1"/>
</dbReference>